<dbReference type="PANTHER" id="PTHR34567">
    <property type="entry name" value="FK506-BINDING-LIKE PROTEIN"/>
    <property type="match status" value="1"/>
</dbReference>
<proteinExistence type="predicted"/>
<name>A0A8J5HE80_ZINOF</name>
<reference evidence="1 2" key="1">
    <citation type="submission" date="2020-08" db="EMBL/GenBank/DDBJ databases">
        <title>Plant Genome Project.</title>
        <authorList>
            <person name="Zhang R.-G."/>
        </authorList>
    </citation>
    <scope>NUCLEOTIDE SEQUENCE [LARGE SCALE GENOMIC DNA]</scope>
    <source>
        <tissue evidence="1">Rhizome</tissue>
    </source>
</reference>
<sequence>MDLRFRCYGDGPVPLWEMSFYRKACGIPFERLRCMRPCSFVKSVAEWDDSAAVEALRDAKARYFDQYHGRRSAVPPPDPDAYIDEIDHDAPVELDPELIEELERTPSECDDDGAAAGADPFAELRFEDMEIVPTGWDVETELDDPLASLMRPRN</sequence>
<dbReference type="Proteomes" id="UP000734854">
    <property type="component" value="Unassembled WGS sequence"/>
</dbReference>
<organism evidence="1 2">
    <name type="scientific">Zingiber officinale</name>
    <name type="common">Ginger</name>
    <name type="synonym">Amomum zingiber</name>
    <dbReference type="NCBI Taxonomy" id="94328"/>
    <lineage>
        <taxon>Eukaryota</taxon>
        <taxon>Viridiplantae</taxon>
        <taxon>Streptophyta</taxon>
        <taxon>Embryophyta</taxon>
        <taxon>Tracheophyta</taxon>
        <taxon>Spermatophyta</taxon>
        <taxon>Magnoliopsida</taxon>
        <taxon>Liliopsida</taxon>
        <taxon>Zingiberales</taxon>
        <taxon>Zingiberaceae</taxon>
        <taxon>Zingiber</taxon>
    </lineage>
</organism>
<protein>
    <submittedName>
        <fullName evidence="1">Uncharacterized protein</fullName>
    </submittedName>
</protein>
<evidence type="ECO:0000313" key="1">
    <source>
        <dbReference type="EMBL" id="KAG6526311.1"/>
    </source>
</evidence>
<evidence type="ECO:0000313" key="2">
    <source>
        <dbReference type="Proteomes" id="UP000734854"/>
    </source>
</evidence>
<dbReference type="AlphaFoldDB" id="A0A8J5HE80"/>
<comment type="caution">
    <text evidence="1">The sequence shown here is derived from an EMBL/GenBank/DDBJ whole genome shotgun (WGS) entry which is preliminary data.</text>
</comment>
<dbReference type="EMBL" id="JACMSC010000004">
    <property type="protein sequence ID" value="KAG6526311.1"/>
    <property type="molecule type" value="Genomic_DNA"/>
</dbReference>
<keyword evidence="2" id="KW-1185">Reference proteome</keyword>
<gene>
    <name evidence="1" type="ORF">ZIOFF_016294</name>
</gene>
<accession>A0A8J5HE80</accession>
<dbReference type="PANTHER" id="PTHR34567:SF3">
    <property type="entry name" value="FK506-BINDING-LIKE PROTEIN"/>
    <property type="match status" value="1"/>
</dbReference>